<sequence length="336" mass="36741">MDHQPSTPTHARPGARSRGSRTFSYRSDKSNGSRKEDLTESPKDKQRRDSIWKSTSKANPNAAITEAQPGVNAVLEESTLTSLRGVQHKDVDGNPITDPDLSNPTRPRLERPLDTIRSFEKAIDQGYKRRSSYVRAESDSNVHQDGHNRRISGYGYDSGPQQQRQINGGYYGEQRPGPYGNGPARRYPNSRMSAEPMTYGQRPYGQHGYQHSADTMATGGSDSTGQWANSTDPSSENSSIDRAAAAARPYNENGYPQSGYPPSNGYGPHGFQGSIPEDGAYPMRGGPAPNQAPQRRPIALGNSGDAPPPSSLPSSKRPAEPEKKKGWLSRRFSKRG</sequence>
<feature type="region of interest" description="Disordered" evidence="1">
    <location>
        <begin position="1"/>
        <end position="70"/>
    </location>
</feature>
<dbReference type="OrthoDB" id="5330253at2759"/>
<dbReference type="EMBL" id="LAFY01000349">
    <property type="protein sequence ID" value="KJX99461.1"/>
    <property type="molecule type" value="Genomic_DNA"/>
</dbReference>
<dbReference type="AlphaFoldDB" id="A0A0F4GPY9"/>
<dbReference type="Proteomes" id="UP000033647">
    <property type="component" value="Unassembled WGS sequence"/>
</dbReference>
<gene>
    <name evidence="2" type="ORF">TI39_contig357g00020</name>
</gene>
<feature type="compositionally biased region" description="Polar residues" evidence="1">
    <location>
        <begin position="212"/>
        <end position="240"/>
    </location>
</feature>
<dbReference type="PANTHER" id="PTHR28186:SF1">
    <property type="entry name" value="MEIOTICALLY UP-REGULATED GENE 9 PROTEIN"/>
    <property type="match status" value="1"/>
</dbReference>
<reference evidence="2 3" key="1">
    <citation type="submission" date="2015-03" db="EMBL/GenBank/DDBJ databases">
        <title>RNA-seq based gene annotation and comparative genomics of four Zymoseptoria species reveal species-specific pathogenicity related genes and transposable element activity.</title>
        <authorList>
            <person name="Grandaubert J."/>
            <person name="Bhattacharyya A."/>
            <person name="Stukenbrock E.H."/>
        </authorList>
    </citation>
    <scope>NUCLEOTIDE SEQUENCE [LARGE SCALE GENOMIC DNA]</scope>
    <source>
        <strain evidence="2 3">Zb18110</strain>
    </source>
</reference>
<evidence type="ECO:0000256" key="1">
    <source>
        <dbReference type="SAM" id="MobiDB-lite"/>
    </source>
</evidence>
<protein>
    <recommendedName>
        <fullName evidence="4">DUF2406 domain protein</fullName>
    </recommendedName>
</protein>
<organism evidence="2 3">
    <name type="scientific">Zymoseptoria brevis</name>
    <dbReference type="NCBI Taxonomy" id="1047168"/>
    <lineage>
        <taxon>Eukaryota</taxon>
        <taxon>Fungi</taxon>
        <taxon>Dikarya</taxon>
        <taxon>Ascomycota</taxon>
        <taxon>Pezizomycotina</taxon>
        <taxon>Dothideomycetes</taxon>
        <taxon>Dothideomycetidae</taxon>
        <taxon>Mycosphaerellales</taxon>
        <taxon>Mycosphaerellaceae</taxon>
        <taxon>Zymoseptoria</taxon>
    </lineage>
</organism>
<evidence type="ECO:0000313" key="3">
    <source>
        <dbReference type="Proteomes" id="UP000033647"/>
    </source>
</evidence>
<feature type="compositionally biased region" description="Basic and acidic residues" evidence="1">
    <location>
        <begin position="26"/>
        <end position="51"/>
    </location>
</feature>
<proteinExistence type="predicted"/>
<evidence type="ECO:0000313" key="2">
    <source>
        <dbReference type="EMBL" id="KJX99461.1"/>
    </source>
</evidence>
<name>A0A0F4GPY9_9PEZI</name>
<comment type="caution">
    <text evidence="2">The sequence shown here is derived from an EMBL/GenBank/DDBJ whole genome shotgun (WGS) entry which is preliminary data.</text>
</comment>
<keyword evidence="3" id="KW-1185">Reference proteome</keyword>
<feature type="compositionally biased region" description="Basic and acidic residues" evidence="1">
    <location>
        <begin position="136"/>
        <end position="148"/>
    </location>
</feature>
<feature type="compositionally biased region" description="Basic and acidic residues" evidence="1">
    <location>
        <begin position="107"/>
        <end position="127"/>
    </location>
</feature>
<accession>A0A0F4GPY9</accession>
<dbReference type="Pfam" id="PF10295">
    <property type="entry name" value="DUF2406"/>
    <property type="match status" value="1"/>
</dbReference>
<dbReference type="InterPro" id="IPR018809">
    <property type="entry name" value="DUF2406"/>
</dbReference>
<evidence type="ECO:0008006" key="4">
    <source>
        <dbReference type="Google" id="ProtNLM"/>
    </source>
</evidence>
<feature type="compositionally biased region" description="Basic residues" evidence="1">
    <location>
        <begin position="326"/>
        <end position="336"/>
    </location>
</feature>
<feature type="region of interest" description="Disordered" evidence="1">
    <location>
        <begin position="83"/>
        <end position="336"/>
    </location>
</feature>
<dbReference type="PANTHER" id="PTHR28186">
    <property type="entry name" value="MEIOTICALLY UP-REGULATED GENE 9 PROTEIN"/>
    <property type="match status" value="1"/>
</dbReference>